<organism evidence="3 5">
    <name type="scientific">Adineta steineri</name>
    <dbReference type="NCBI Taxonomy" id="433720"/>
    <lineage>
        <taxon>Eukaryota</taxon>
        <taxon>Metazoa</taxon>
        <taxon>Spiralia</taxon>
        <taxon>Gnathifera</taxon>
        <taxon>Rotifera</taxon>
        <taxon>Eurotatoria</taxon>
        <taxon>Bdelloidea</taxon>
        <taxon>Adinetida</taxon>
        <taxon>Adinetidae</taxon>
        <taxon>Adineta</taxon>
    </lineage>
</organism>
<dbReference type="Proteomes" id="UP000663832">
    <property type="component" value="Unassembled WGS sequence"/>
</dbReference>
<name>A0A815BWL5_9BILA</name>
<keyword evidence="4" id="KW-1185">Reference proteome</keyword>
<gene>
    <name evidence="3" type="ORF">BJG266_LOCUS30890</name>
    <name evidence="2" type="ORF">QVE165_LOCUS6950</name>
</gene>
<dbReference type="Proteomes" id="UP000663877">
    <property type="component" value="Unassembled WGS sequence"/>
</dbReference>
<evidence type="ECO:0000313" key="3">
    <source>
        <dbReference type="EMBL" id="CAF1275189.1"/>
    </source>
</evidence>
<keyword evidence="1" id="KW-1133">Transmembrane helix</keyword>
<evidence type="ECO:0000313" key="4">
    <source>
        <dbReference type="Proteomes" id="UP000663832"/>
    </source>
</evidence>
<dbReference type="OrthoDB" id="10026832at2759"/>
<reference evidence="3" key="1">
    <citation type="submission" date="2021-02" db="EMBL/GenBank/DDBJ databases">
        <authorList>
            <person name="Nowell W R."/>
        </authorList>
    </citation>
    <scope>NUCLEOTIDE SEQUENCE</scope>
</reference>
<comment type="caution">
    <text evidence="3">The sequence shown here is derived from an EMBL/GenBank/DDBJ whole genome shotgun (WGS) entry which is preliminary data.</text>
</comment>
<dbReference type="EMBL" id="CAJNOM010000029">
    <property type="protein sequence ID" value="CAF0853104.1"/>
    <property type="molecule type" value="Genomic_DNA"/>
</dbReference>
<evidence type="ECO:0000256" key="1">
    <source>
        <dbReference type="SAM" id="Phobius"/>
    </source>
</evidence>
<evidence type="ECO:0000313" key="5">
    <source>
        <dbReference type="Proteomes" id="UP000663877"/>
    </source>
</evidence>
<dbReference type="AlphaFoldDB" id="A0A815BWL5"/>
<keyword evidence="1" id="KW-0812">Transmembrane</keyword>
<feature type="transmembrane region" description="Helical" evidence="1">
    <location>
        <begin position="122"/>
        <end position="144"/>
    </location>
</feature>
<proteinExistence type="predicted"/>
<protein>
    <submittedName>
        <fullName evidence="3">Uncharacterized protein</fullName>
    </submittedName>
</protein>
<dbReference type="EMBL" id="CAJNOI010000424">
    <property type="protein sequence ID" value="CAF1275189.1"/>
    <property type="molecule type" value="Genomic_DNA"/>
</dbReference>
<keyword evidence="1" id="KW-0472">Membrane</keyword>
<sequence>MNKNKFDILNPQNYEHCMEELSKNEDLLQLMQKGFQLTYDKTCGLQLDELQELIQLEHEENAQFMFKEIQKLSEGQSTWLAATSGDTIERNTIVVFGKIVDGKYDILTVRATQIKTFDKQKLIACGIGAFSLGVCVGAITTPLFGMLAGGSILAASGVKTMYDYQKDLPNLIYGYIFQQLTDKNVITVENGCYKI</sequence>
<accession>A0A815BWL5</accession>
<evidence type="ECO:0000313" key="2">
    <source>
        <dbReference type="EMBL" id="CAF0853104.1"/>
    </source>
</evidence>